<dbReference type="Bgee" id="ENSOCUG00000022239">
    <property type="expression patterns" value="Expressed in testis and 13 other cell types or tissues"/>
</dbReference>
<proteinExistence type="predicted"/>
<evidence type="ECO:0000256" key="1">
    <source>
        <dbReference type="SAM" id="Coils"/>
    </source>
</evidence>
<dbReference type="GeneTree" id="ENSGT00390000009751"/>
<dbReference type="PANTHER" id="PTHR22035:SF4">
    <property type="entry name" value="COILED-COIL DOMAIN-CONTAINING PROTEIN 7"/>
    <property type="match status" value="1"/>
</dbReference>
<feature type="compositionally biased region" description="Basic and acidic residues" evidence="2">
    <location>
        <begin position="232"/>
        <end position="242"/>
    </location>
</feature>
<dbReference type="HOGENOM" id="CLU_040756_0_0_1"/>
<dbReference type="eggNOG" id="ENOG502S48H">
    <property type="taxonomic scope" value="Eukaryota"/>
</dbReference>
<dbReference type="AlphaFoldDB" id="G1TN75"/>
<feature type="coiled-coil region" evidence="1">
    <location>
        <begin position="132"/>
        <end position="177"/>
    </location>
</feature>
<gene>
    <name evidence="3" type="primary">LOC103350869</name>
</gene>
<organism evidence="3 4">
    <name type="scientific">Oryctolagus cuniculus</name>
    <name type="common">Rabbit</name>
    <dbReference type="NCBI Taxonomy" id="9986"/>
    <lineage>
        <taxon>Eukaryota</taxon>
        <taxon>Metazoa</taxon>
        <taxon>Chordata</taxon>
        <taxon>Craniata</taxon>
        <taxon>Vertebrata</taxon>
        <taxon>Euteleostomi</taxon>
        <taxon>Mammalia</taxon>
        <taxon>Eutheria</taxon>
        <taxon>Euarchontoglires</taxon>
        <taxon>Glires</taxon>
        <taxon>Lagomorpha</taxon>
        <taxon>Leporidae</taxon>
        <taxon>Oryctolagus</taxon>
    </lineage>
</organism>
<feature type="compositionally biased region" description="Basic and acidic residues" evidence="2">
    <location>
        <begin position="88"/>
        <end position="119"/>
    </location>
</feature>
<feature type="region of interest" description="Disordered" evidence="2">
    <location>
        <begin position="201"/>
        <end position="242"/>
    </location>
</feature>
<keyword evidence="4" id="KW-1185">Reference proteome</keyword>
<dbReference type="STRING" id="9986.ENSOCUP00000018444"/>
<dbReference type="EMBL" id="AAGW02059441">
    <property type="status" value="NOT_ANNOTATED_CDS"/>
    <property type="molecule type" value="Genomic_DNA"/>
</dbReference>
<feature type="region of interest" description="Disordered" evidence="2">
    <location>
        <begin position="83"/>
        <end position="126"/>
    </location>
</feature>
<evidence type="ECO:0000256" key="2">
    <source>
        <dbReference type="SAM" id="MobiDB-lite"/>
    </source>
</evidence>
<feature type="compositionally biased region" description="Basic and acidic residues" evidence="2">
    <location>
        <begin position="201"/>
        <end position="220"/>
    </location>
</feature>
<dbReference type="PANTHER" id="PTHR22035">
    <property type="entry name" value="COILED-COIL DOMAIN-CONTAINING PROTEIN 7"/>
    <property type="match status" value="1"/>
</dbReference>
<keyword evidence="1" id="KW-0175">Coiled coil</keyword>
<evidence type="ECO:0000313" key="4">
    <source>
        <dbReference type="Proteomes" id="UP000001811"/>
    </source>
</evidence>
<reference evidence="3" key="3">
    <citation type="submission" date="2025-09" db="UniProtKB">
        <authorList>
            <consortium name="Ensembl"/>
        </authorList>
    </citation>
    <scope>IDENTIFICATION</scope>
    <source>
        <strain evidence="3">Thorbecke</strain>
    </source>
</reference>
<dbReference type="Proteomes" id="UP000001811">
    <property type="component" value="Chromosome 16"/>
</dbReference>
<dbReference type="PaxDb" id="9986-ENSOCUP00000018444"/>
<reference evidence="3" key="2">
    <citation type="submission" date="2025-08" db="UniProtKB">
        <authorList>
            <consortium name="Ensembl"/>
        </authorList>
    </citation>
    <scope>IDENTIFICATION</scope>
    <source>
        <strain evidence="3">Thorbecke</strain>
    </source>
</reference>
<dbReference type="Ensembl" id="ENSOCUT00000031315.3">
    <property type="protein sequence ID" value="ENSOCUP00000018444.3"/>
    <property type="gene ID" value="ENSOCUG00000022239.3"/>
</dbReference>
<reference evidence="3 4" key="1">
    <citation type="journal article" date="2011" name="Nature">
        <title>A high-resolution map of human evolutionary constraint using 29 mammals.</title>
        <authorList>
            <person name="Lindblad-Toh K."/>
            <person name="Garber M."/>
            <person name="Zuk O."/>
            <person name="Lin M.F."/>
            <person name="Parker B.J."/>
            <person name="Washietl S."/>
            <person name="Kheradpour P."/>
            <person name="Ernst J."/>
            <person name="Jordan G."/>
            <person name="Mauceli E."/>
            <person name="Ward L.D."/>
            <person name="Lowe C.B."/>
            <person name="Holloway A.K."/>
            <person name="Clamp M."/>
            <person name="Gnerre S."/>
            <person name="Alfoldi J."/>
            <person name="Beal K."/>
            <person name="Chang J."/>
            <person name="Clawson H."/>
            <person name="Cuff J."/>
            <person name="Di Palma F."/>
            <person name="Fitzgerald S."/>
            <person name="Flicek P."/>
            <person name="Guttman M."/>
            <person name="Hubisz M.J."/>
            <person name="Jaffe D.B."/>
            <person name="Jungreis I."/>
            <person name="Kent W.J."/>
            <person name="Kostka D."/>
            <person name="Lara M."/>
            <person name="Martins A.L."/>
            <person name="Massingham T."/>
            <person name="Moltke I."/>
            <person name="Raney B.J."/>
            <person name="Rasmussen M.D."/>
            <person name="Robinson J."/>
            <person name="Stark A."/>
            <person name="Vilella A.J."/>
            <person name="Wen J."/>
            <person name="Xie X."/>
            <person name="Zody M.C."/>
            <person name="Baldwin J."/>
            <person name="Bloom T."/>
            <person name="Chin C.W."/>
            <person name="Heiman D."/>
            <person name="Nicol R."/>
            <person name="Nusbaum C."/>
            <person name="Young S."/>
            <person name="Wilkinson J."/>
            <person name="Worley K.C."/>
            <person name="Kovar C.L."/>
            <person name="Muzny D.M."/>
            <person name="Gibbs R.A."/>
            <person name="Cree A."/>
            <person name="Dihn H.H."/>
            <person name="Fowler G."/>
            <person name="Jhangiani S."/>
            <person name="Joshi V."/>
            <person name="Lee S."/>
            <person name="Lewis L.R."/>
            <person name="Nazareth L.V."/>
            <person name="Okwuonu G."/>
            <person name="Santibanez J."/>
            <person name="Warren W.C."/>
            <person name="Mardis E.R."/>
            <person name="Weinstock G.M."/>
            <person name="Wilson R.K."/>
            <person name="Delehaunty K."/>
            <person name="Dooling D."/>
            <person name="Fronik C."/>
            <person name="Fulton L."/>
            <person name="Fulton B."/>
            <person name="Graves T."/>
            <person name="Minx P."/>
            <person name="Sodergren E."/>
            <person name="Birney E."/>
            <person name="Margulies E.H."/>
            <person name="Herrero J."/>
            <person name="Green E.D."/>
            <person name="Haussler D."/>
            <person name="Siepel A."/>
            <person name="Goldman N."/>
            <person name="Pollard K.S."/>
            <person name="Pedersen J.S."/>
            <person name="Lander E.S."/>
            <person name="Kellis M."/>
        </authorList>
    </citation>
    <scope>NUCLEOTIDE SEQUENCE [LARGE SCALE GENOMIC DNA]</scope>
    <source>
        <strain evidence="3 4">Thorbecke inbred</strain>
    </source>
</reference>
<sequence>MDTENPPKSPMSVRSYEAIEQQIQEAANLETHRLDMMVKMLEKQSYMLGKAMKDRDSLETKCKQMQDDFELLSEEKLMLENELQNLKGTEKTRSTDDPTKKGVKMEKKKDKGKYEDLEGKMTSTKQTKMKDVLKVQKEAVALEVENKILQEKLKQALQEAERTKNQLEYLRNQEKCKVSLEMDTTKIKVKDEDTKNIPLKQEKKSVVPVTDEQKISDKIQKHPQISTIQNKESFEERPEQDF</sequence>
<name>G1TN75_RABIT</name>
<dbReference type="InterPro" id="IPR029272">
    <property type="entry name" value="CCDC7"/>
</dbReference>
<dbReference type="EMBL" id="AAGW02059442">
    <property type="status" value="NOT_ANNOTATED_CDS"/>
    <property type="molecule type" value="Genomic_DNA"/>
</dbReference>
<dbReference type="InParanoid" id="G1TN75"/>
<protein>
    <submittedName>
        <fullName evidence="3">Uncharacterized protein</fullName>
    </submittedName>
</protein>
<evidence type="ECO:0000313" key="3">
    <source>
        <dbReference type="Ensembl" id="ENSOCUP00000018444.3"/>
    </source>
</evidence>
<accession>G1TN75</accession>